<feature type="domain" description="GGDEF" evidence="1">
    <location>
        <begin position="1"/>
        <end position="98"/>
    </location>
</feature>
<dbReference type="RefSeq" id="WP_106200223.1">
    <property type="nucleotide sequence ID" value="NZ_QGHD01000045.1"/>
</dbReference>
<dbReference type="PROSITE" id="PS50887">
    <property type="entry name" value="GGDEF"/>
    <property type="match status" value="1"/>
</dbReference>
<dbReference type="EMBL" id="QGHD01000045">
    <property type="protein sequence ID" value="PWK87510.1"/>
    <property type="molecule type" value="Genomic_DNA"/>
</dbReference>
<keyword evidence="3" id="KW-1185">Reference proteome</keyword>
<dbReference type="InterPro" id="IPR000160">
    <property type="entry name" value="GGDEF_dom"/>
</dbReference>
<evidence type="ECO:0000313" key="2">
    <source>
        <dbReference type="EMBL" id="PWK87510.1"/>
    </source>
</evidence>
<gene>
    <name evidence="2" type="ORF">B0H50_14511</name>
</gene>
<proteinExistence type="predicted"/>
<dbReference type="Gene3D" id="3.30.70.270">
    <property type="match status" value="1"/>
</dbReference>
<evidence type="ECO:0000259" key="1">
    <source>
        <dbReference type="PROSITE" id="PS50887"/>
    </source>
</evidence>
<accession>A0ABX5LHD9</accession>
<organism evidence="2 3">
    <name type="scientific">Hallerella porci</name>
    <dbReference type="NCBI Taxonomy" id="1945871"/>
    <lineage>
        <taxon>Bacteria</taxon>
        <taxon>Pseudomonadati</taxon>
        <taxon>Fibrobacterota</taxon>
        <taxon>Fibrobacteria</taxon>
        <taxon>Fibrobacterales</taxon>
        <taxon>Fibrobacteraceae</taxon>
        <taxon>Hallerella</taxon>
    </lineage>
</organism>
<protein>
    <submittedName>
        <fullName evidence="2">Diguanylate cyclase with GGDEF domain</fullName>
    </submittedName>
</protein>
<dbReference type="InterPro" id="IPR043128">
    <property type="entry name" value="Rev_trsase/Diguanyl_cyclase"/>
</dbReference>
<name>A0ABX5LHD9_9BACT</name>
<dbReference type="Pfam" id="PF00990">
    <property type="entry name" value="GGDEF"/>
    <property type="match status" value="1"/>
</dbReference>
<evidence type="ECO:0000313" key="3">
    <source>
        <dbReference type="Proteomes" id="UP000245523"/>
    </source>
</evidence>
<dbReference type="Proteomes" id="UP000245523">
    <property type="component" value="Unassembled WGS sequence"/>
</dbReference>
<comment type="caution">
    <text evidence="2">The sequence shown here is derived from an EMBL/GenBank/DDBJ whole genome shotgun (WGS) entry which is preliminary data.</text>
</comment>
<sequence length="98" mass="11634">MCNVLRPYGKLFRIGGDEFVALLHVVPSERKNLCNRLRAEVTSWRGKFIKSLSLSYGYVIADENANYTFDEMVREADRRMYENKSEYYKNSGLDRRRR</sequence>
<dbReference type="InterPro" id="IPR029787">
    <property type="entry name" value="Nucleotide_cyclase"/>
</dbReference>
<dbReference type="SUPFAM" id="SSF55073">
    <property type="entry name" value="Nucleotide cyclase"/>
    <property type="match status" value="1"/>
</dbReference>
<reference evidence="2 3" key="1">
    <citation type="submission" date="2018-05" db="EMBL/GenBank/DDBJ databases">
        <title>Animal gut microbial communities from fecal samples from Wisconsin, USA.</title>
        <authorList>
            <person name="Neumann A."/>
        </authorList>
    </citation>
    <scope>NUCLEOTIDE SEQUENCE [LARGE SCALE GENOMIC DNA]</scope>
    <source>
        <strain evidence="2 3">UWS4</strain>
    </source>
</reference>